<name>A0ACC2NX72_9HYME</name>
<sequence length="848" mass="93681">MYDYRLWDQCNVVQDYLTVYDGGSNTDRVLVRLCGGDAVPDIVSSRDTMLLEFHTSPYDNPFHPVPLSFLPGFELEVQVIFVDERSSASFVLKEKEKCDFYISSYESSSGSLENPKHSLPPNTTCRYHFQAKPNEIVWVAFVKYYAATSEPATNLATSTDVTGPECNVKLLIWNGERGGNGGTSNGGQNGPGGAHEAVSSAKENATLLGEFCKDEVPRLCDHSLLRNGSRHTRPCSMSESYVSTGRHLTLEHELHHGSAFYPVSFVLRYEFVHEASSCNRIFTPSNNPAQINEFQSFGSPRSVFFYGRGGAANLSCVYRFETGPDKRLELSITKAAFGGRSCRSRIDPLVNRWACDKVGVKNHRGQTEEGIAELHLSEYPWQGVRLPRDCLCSNVSERLVFASLSSSQLELSFVVTRMNVTQDYLDFYFEGEYRFISNDQPSTSASGLPDSLQSGGSQSSATTSPHACHGSSRSLSDSPRLSRLQERRLRGTSGEISLRSPPLQPISTVAASSARRAANSEAAARRESTDHLSNINAGVATIDESLGPDGSGSAAEVTRCVNEPWLIEPEDSRLHFLYLKTPGFRLERHNVRDCPTLVDLISGGWNSNATSLPADGQHSRSFVVEFLQHQPGYYVVTWMAISKKLLSGPGDNFFGNALQPAGAPCPYRCPELDACISSVLWCDGVRHCPSGFDEREENCSYRLGVTLLYVAVGAGALGIFLILLLATGCLKYCLYRRRRLQRRTLQKKLPPQASSVSEKQQHSSSKKKVQVLSADHLGSPVTRSNNGTLQDSSSTTAQPRYANATFARIGRYDSLNRHQHLHTPPQPQFRPDDGEDDFVEKYTNDSIC</sequence>
<gene>
    <name evidence="1" type="ORF">QAD02_011249</name>
</gene>
<proteinExistence type="predicted"/>
<organism evidence="1 2">
    <name type="scientific">Eretmocerus hayati</name>
    <dbReference type="NCBI Taxonomy" id="131215"/>
    <lineage>
        <taxon>Eukaryota</taxon>
        <taxon>Metazoa</taxon>
        <taxon>Ecdysozoa</taxon>
        <taxon>Arthropoda</taxon>
        <taxon>Hexapoda</taxon>
        <taxon>Insecta</taxon>
        <taxon>Pterygota</taxon>
        <taxon>Neoptera</taxon>
        <taxon>Endopterygota</taxon>
        <taxon>Hymenoptera</taxon>
        <taxon>Apocrita</taxon>
        <taxon>Proctotrupomorpha</taxon>
        <taxon>Chalcidoidea</taxon>
        <taxon>Aphelinidae</taxon>
        <taxon>Aphelininae</taxon>
        <taxon>Eretmocerus</taxon>
    </lineage>
</organism>
<dbReference type="EMBL" id="CM056742">
    <property type="protein sequence ID" value="KAJ8675463.1"/>
    <property type="molecule type" value="Genomic_DNA"/>
</dbReference>
<comment type="caution">
    <text evidence="1">The sequence shown here is derived from an EMBL/GenBank/DDBJ whole genome shotgun (WGS) entry which is preliminary data.</text>
</comment>
<keyword evidence="2" id="KW-1185">Reference proteome</keyword>
<dbReference type="Proteomes" id="UP001239111">
    <property type="component" value="Chromosome 2"/>
</dbReference>
<accession>A0ACC2NX72</accession>
<protein>
    <submittedName>
        <fullName evidence="1">Uncharacterized protein</fullName>
    </submittedName>
</protein>
<reference evidence="1" key="1">
    <citation type="submission" date="2023-04" db="EMBL/GenBank/DDBJ databases">
        <title>A chromosome-level genome assembly of the parasitoid wasp Eretmocerus hayati.</title>
        <authorList>
            <person name="Zhong Y."/>
            <person name="Liu S."/>
            <person name="Liu Y."/>
        </authorList>
    </citation>
    <scope>NUCLEOTIDE SEQUENCE</scope>
    <source>
        <strain evidence="1">ZJU_SS_LIU_2023</strain>
    </source>
</reference>
<evidence type="ECO:0000313" key="1">
    <source>
        <dbReference type="EMBL" id="KAJ8675463.1"/>
    </source>
</evidence>
<evidence type="ECO:0000313" key="2">
    <source>
        <dbReference type="Proteomes" id="UP001239111"/>
    </source>
</evidence>